<dbReference type="STRING" id="321146.A0A139GWE6"/>
<name>A0A139GWE6_9PEZI</name>
<evidence type="ECO:0000313" key="12">
    <source>
        <dbReference type="EMBL" id="KXS94510.1"/>
    </source>
</evidence>
<dbReference type="GO" id="GO:0000976">
    <property type="term" value="F:transcription cis-regulatory region binding"/>
    <property type="evidence" value="ECO:0007669"/>
    <property type="project" value="InterPro"/>
</dbReference>
<evidence type="ECO:0000256" key="8">
    <source>
        <dbReference type="ARBA" id="ARBA00044067"/>
    </source>
</evidence>
<feature type="region of interest" description="Disordered" evidence="10">
    <location>
        <begin position="150"/>
        <end position="202"/>
    </location>
</feature>
<dbReference type="InterPro" id="IPR004827">
    <property type="entry name" value="bZIP"/>
</dbReference>
<dbReference type="InterPro" id="IPR046347">
    <property type="entry name" value="bZIP_sf"/>
</dbReference>
<sequence>MQHARAQEGIEMSLREHLLAASGSGSAPAPYPPPPSGSQQGADNPYPPSDSQSPHDRLDPSVTGQYDMSGDADGADRKGKRELSTSKRAAQNRAAQRAFRQRKEGYIKKLEEQVKEFQTMEQNYKTLQNENYQLREYILGLQSRLLENQADFPPAPSHVNLSSGASSQAQHVHAAERPSYGAEEQLRREMEQQRAPPAAPVVAREDVRHDGMTQLQQAAAAADARPHTSPYGLGNSEYQKRSEDSNQATSSIDAKPPFHFVNDTACNLPLPPPPLFVIRHPPSAICHRGRRRTGPGWFCSRRWHIRQHWLEQTWSPTMVFGTSFSDSAKSLYEKAALATNNAVNGFNFNRNVYKEFNKEPCNYLNEDFECDEAYGSDEEWTAISKARPRKKYPQENCLGKSDAMKLSDVGSTFTQHAIAAASQAAGVSFDYAQTALRYATLEAAQGIGYVANSETATTAIQKIKRRFPLLEDIQRAYNEGQEVQRSRNLPKAARPMMYEDGQVEKMIDLETGAEVEVVYDEVRYAQETPQSHVEEFPGAEAEEEIGCKDEEDPLFRDRPLDYSGPIIGPENDSEELKAKEDLEAKEEEEVNSRLSRAVQKEF</sequence>
<evidence type="ECO:0000256" key="1">
    <source>
        <dbReference type="ARBA" id="ARBA00004049"/>
    </source>
</evidence>
<feature type="compositionally biased region" description="Low complexity" evidence="10">
    <location>
        <begin position="193"/>
        <end position="202"/>
    </location>
</feature>
<proteinExistence type="inferred from homology"/>
<dbReference type="PROSITE" id="PS00036">
    <property type="entry name" value="BZIP_BASIC"/>
    <property type="match status" value="1"/>
</dbReference>
<keyword evidence="4" id="KW-0805">Transcription regulation</keyword>
<feature type="compositionally biased region" description="Polar residues" evidence="10">
    <location>
        <begin position="159"/>
        <end position="170"/>
    </location>
</feature>
<dbReference type="GO" id="GO:0001228">
    <property type="term" value="F:DNA-binding transcription activator activity, RNA polymerase II-specific"/>
    <property type="evidence" value="ECO:0007669"/>
    <property type="project" value="TreeGrafter"/>
</dbReference>
<dbReference type="PANTHER" id="PTHR40621">
    <property type="entry name" value="TRANSCRIPTION FACTOR KAPC-RELATED"/>
    <property type="match status" value="1"/>
</dbReference>
<evidence type="ECO:0000256" key="6">
    <source>
        <dbReference type="ARBA" id="ARBA00023163"/>
    </source>
</evidence>
<dbReference type="InterPro" id="IPR050936">
    <property type="entry name" value="AP-1-like"/>
</dbReference>
<dbReference type="SUPFAM" id="SSF57959">
    <property type="entry name" value="Leucine zipper domain"/>
    <property type="match status" value="1"/>
</dbReference>
<feature type="compositionally biased region" description="Low complexity" evidence="10">
    <location>
        <begin position="88"/>
        <end position="98"/>
    </location>
</feature>
<comment type="subcellular location">
    <subcellularLocation>
        <location evidence="2">Nucleus</location>
    </subcellularLocation>
</comment>
<feature type="compositionally biased region" description="Basic and acidic residues" evidence="10">
    <location>
        <begin position="74"/>
        <end position="85"/>
    </location>
</feature>
<dbReference type="OrthoDB" id="3647879at2759"/>
<evidence type="ECO:0000256" key="2">
    <source>
        <dbReference type="ARBA" id="ARBA00004123"/>
    </source>
</evidence>
<comment type="similarity">
    <text evidence="3">Belongs to the bZIP family.</text>
</comment>
<dbReference type="Proteomes" id="UP000070133">
    <property type="component" value="Unassembled WGS sequence"/>
</dbReference>
<evidence type="ECO:0000313" key="13">
    <source>
        <dbReference type="Proteomes" id="UP000070133"/>
    </source>
</evidence>
<dbReference type="Gene3D" id="1.20.5.170">
    <property type="match status" value="1"/>
</dbReference>
<dbReference type="SMART" id="SM00338">
    <property type="entry name" value="BRLZ"/>
    <property type="match status" value="1"/>
</dbReference>
<feature type="region of interest" description="Disordered" evidence="10">
    <location>
        <begin position="1"/>
        <end position="100"/>
    </location>
</feature>
<feature type="compositionally biased region" description="Basic and acidic residues" evidence="10">
    <location>
        <begin position="545"/>
        <end position="560"/>
    </location>
</feature>
<organism evidence="12 13">
    <name type="scientific">Pseudocercospora eumusae</name>
    <dbReference type="NCBI Taxonomy" id="321146"/>
    <lineage>
        <taxon>Eukaryota</taxon>
        <taxon>Fungi</taxon>
        <taxon>Dikarya</taxon>
        <taxon>Ascomycota</taxon>
        <taxon>Pezizomycotina</taxon>
        <taxon>Dothideomycetes</taxon>
        <taxon>Dothideomycetidae</taxon>
        <taxon>Mycosphaerellales</taxon>
        <taxon>Mycosphaerellaceae</taxon>
        <taxon>Pseudocercospora</taxon>
    </lineage>
</organism>
<comment type="caution">
    <text evidence="12">The sequence shown here is derived from an EMBL/GenBank/DDBJ whole genome shotgun (WGS) entry which is preliminary data.</text>
</comment>
<evidence type="ECO:0000256" key="7">
    <source>
        <dbReference type="ARBA" id="ARBA00023242"/>
    </source>
</evidence>
<dbReference type="GO" id="GO:0090575">
    <property type="term" value="C:RNA polymerase II transcription regulator complex"/>
    <property type="evidence" value="ECO:0007669"/>
    <property type="project" value="TreeGrafter"/>
</dbReference>
<feature type="coiled-coil region" evidence="9">
    <location>
        <begin position="100"/>
        <end position="130"/>
    </location>
</feature>
<evidence type="ECO:0000256" key="3">
    <source>
        <dbReference type="ARBA" id="ARBA00007163"/>
    </source>
</evidence>
<keyword evidence="9" id="KW-0175">Coiled coil</keyword>
<dbReference type="PANTHER" id="PTHR40621:SF11">
    <property type="entry name" value="TRANSCRIPTION FACTOR KAPC-RELATED"/>
    <property type="match status" value="1"/>
</dbReference>
<evidence type="ECO:0000256" key="4">
    <source>
        <dbReference type="ARBA" id="ARBA00023015"/>
    </source>
</evidence>
<keyword evidence="6" id="KW-0804">Transcription</keyword>
<dbReference type="Pfam" id="PF00170">
    <property type="entry name" value="bZIP_1"/>
    <property type="match status" value="1"/>
</dbReference>
<keyword evidence="13" id="KW-1185">Reference proteome</keyword>
<keyword evidence="7" id="KW-0539">Nucleus</keyword>
<protein>
    <recommendedName>
        <fullName evidence="8">Putative transcription factor kapC</fullName>
    </recommendedName>
</protein>
<gene>
    <name evidence="12" type="ORF">AC578_8331</name>
</gene>
<keyword evidence="5" id="KW-0238">DNA-binding</keyword>
<evidence type="ECO:0000256" key="5">
    <source>
        <dbReference type="ARBA" id="ARBA00023125"/>
    </source>
</evidence>
<dbReference type="AlphaFoldDB" id="A0A139GWE6"/>
<dbReference type="EMBL" id="LFZN01000283">
    <property type="protein sequence ID" value="KXS94510.1"/>
    <property type="molecule type" value="Genomic_DNA"/>
</dbReference>
<feature type="compositionally biased region" description="Basic and acidic residues" evidence="10">
    <location>
        <begin position="1"/>
        <end position="18"/>
    </location>
</feature>
<comment type="function">
    <text evidence="1">Putative transcription factor.</text>
</comment>
<feature type="domain" description="BZIP" evidence="11">
    <location>
        <begin position="87"/>
        <end position="102"/>
    </location>
</feature>
<accession>A0A139GWE6</accession>
<evidence type="ECO:0000256" key="9">
    <source>
        <dbReference type="SAM" id="Coils"/>
    </source>
</evidence>
<evidence type="ECO:0000256" key="10">
    <source>
        <dbReference type="SAM" id="MobiDB-lite"/>
    </source>
</evidence>
<feature type="region of interest" description="Disordered" evidence="10">
    <location>
        <begin position="214"/>
        <end position="255"/>
    </location>
</feature>
<feature type="region of interest" description="Disordered" evidence="10">
    <location>
        <begin position="529"/>
        <end position="602"/>
    </location>
</feature>
<evidence type="ECO:0000259" key="11">
    <source>
        <dbReference type="PROSITE" id="PS00036"/>
    </source>
</evidence>
<reference evidence="12 13" key="1">
    <citation type="submission" date="2015-07" db="EMBL/GenBank/DDBJ databases">
        <title>Comparative genomics of the Sigatoka disease complex on banana suggests a link between parallel evolutionary changes in Pseudocercospora fijiensis and Pseudocercospora eumusae and increased virulence on the banana host.</title>
        <authorList>
            <person name="Chang T.-C."/>
            <person name="Salvucci A."/>
            <person name="Crous P.W."/>
            <person name="Stergiopoulos I."/>
        </authorList>
    </citation>
    <scope>NUCLEOTIDE SEQUENCE [LARGE SCALE GENOMIC DNA]</scope>
    <source>
        <strain evidence="12 13">CBS 114824</strain>
    </source>
</reference>